<dbReference type="EMBL" id="UOEU01001119">
    <property type="protein sequence ID" value="VAW43599.1"/>
    <property type="molecule type" value="Genomic_DNA"/>
</dbReference>
<dbReference type="CDD" id="cd00383">
    <property type="entry name" value="trans_reg_C"/>
    <property type="match status" value="1"/>
</dbReference>
<dbReference type="PROSITE" id="PS51755">
    <property type="entry name" value="OMPR_PHOB"/>
    <property type="match status" value="1"/>
</dbReference>
<dbReference type="SMART" id="SM00862">
    <property type="entry name" value="Trans_reg_C"/>
    <property type="match status" value="1"/>
</dbReference>
<dbReference type="Gene3D" id="6.10.250.690">
    <property type="match status" value="1"/>
</dbReference>
<gene>
    <name evidence="8" type="ORF">MNBD_CHLOROFLEXI01-4284</name>
</gene>
<dbReference type="PANTHER" id="PTHR48111:SF1">
    <property type="entry name" value="TWO-COMPONENT RESPONSE REGULATOR ORR33"/>
    <property type="match status" value="1"/>
</dbReference>
<dbReference type="InterPro" id="IPR001789">
    <property type="entry name" value="Sig_transdc_resp-reg_receiver"/>
</dbReference>
<reference evidence="8" key="1">
    <citation type="submission" date="2018-06" db="EMBL/GenBank/DDBJ databases">
        <authorList>
            <person name="Zhirakovskaya E."/>
        </authorList>
    </citation>
    <scope>NUCLEOTIDE SEQUENCE</scope>
</reference>
<evidence type="ECO:0008006" key="9">
    <source>
        <dbReference type="Google" id="ProtNLM"/>
    </source>
</evidence>
<dbReference type="CDD" id="cd17574">
    <property type="entry name" value="REC_OmpR"/>
    <property type="match status" value="1"/>
</dbReference>
<keyword evidence="5" id="KW-0804">Transcription</keyword>
<dbReference type="InterPro" id="IPR036388">
    <property type="entry name" value="WH-like_DNA-bd_sf"/>
</dbReference>
<organism evidence="8">
    <name type="scientific">hydrothermal vent metagenome</name>
    <dbReference type="NCBI Taxonomy" id="652676"/>
    <lineage>
        <taxon>unclassified sequences</taxon>
        <taxon>metagenomes</taxon>
        <taxon>ecological metagenomes</taxon>
    </lineage>
</organism>
<keyword evidence="2" id="KW-0902">Two-component regulatory system</keyword>
<dbReference type="GO" id="GO:0005829">
    <property type="term" value="C:cytosol"/>
    <property type="evidence" value="ECO:0007669"/>
    <property type="project" value="TreeGrafter"/>
</dbReference>
<dbReference type="AlphaFoldDB" id="A0A3B0W2S1"/>
<evidence type="ECO:0000256" key="3">
    <source>
        <dbReference type="ARBA" id="ARBA00023015"/>
    </source>
</evidence>
<keyword evidence="1" id="KW-0597">Phosphoprotein</keyword>
<dbReference type="GO" id="GO:0000156">
    <property type="term" value="F:phosphorelay response regulator activity"/>
    <property type="evidence" value="ECO:0007669"/>
    <property type="project" value="TreeGrafter"/>
</dbReference>
<evidence type="ECO:0000259" key="7">
    <source>
        <dbReference type="PROSITE" id="PS51755"/>
    </source>
</evidence>
<evidence type="ECO:0000259" key="6">
    <source>
        <dbReference type="PROSITE" id="PS50110"/>
    </source>
</evidence>
<sequence length="232" mass="26734">MTQKDKVLVIDDSREMLLVMQHLLGNNNYTPLLAINGLDGLKMVEEEDPALIVLDLNMPGVDGWQVCQRIREKSAVPIIILTAAHITEDDMVRGLDMGANDYVTKPFNRQIFLARIRSALRWSAKAPGGKLYEDDFLSIDVRKREVLRQGKRLKLTKKEFALLRALAEQSPAIVEHEQLFTQVWDTSYTFDVNYVRIFVGHLRKKVEIDPANPTYIHNERGVGYRFERRVQQ</sequence>
<dbReference type="Pfam" id="PF00486">
    <property type="entry name" value="Trans_reg_C"/>
    <property type="match status" value="1"/>
</dbReference>
<dbReference type="InterPro" id="IPR001867">
    <property type="entry name" value="OmpR/PhoB-type_DNA-bd"/>
</dbReference>
<dbReference type="GO" id="GO:0032993">
    <property type="term" value="C:protein-DNA complex"/>
    <property type="evidence" value="ECO:0007669"/>
    <property type="project" value="TreeGrafter"/>
</dbReference>
<feature type="domain" description="OmpR/PhoB-type" evidence="7">
    <location>
        <begin position="129"/>
        <end position="228"/>
    </location>
</feature>
<dbReference type="Pfam" id="PF00072">
    <property type="entry name" value="Response_reg"/>
    <property type="match status" value="1"/>
</dbReference>
<keyword evidence="4" id="KW-0238">DNA-binding</keyword>
<accession>A0A3B0W2S1</accession>
<evidence type="ECO:0000256" key="2">
    <source>
        <dbReference type="ARBA" id="ARBA00023012"/>
    </source>
</evidence>
<dbReference type="Gene3D" id="3.40.50.2300">
    <property type="match status" value="1"/>
</dbReference>
<dbReference type="SUPFAM" id="SSF52172">
    <property type="entry name" value="CheY-like"/>
    <property type="match status" value="1"/>
</dbReference>
<dbReference type="InterPro" id="IPR011006">
    <property type="entry name" value="CheY-like_superfamily"/>
</dbReference>
<dbReference type="PANTHER" id="PTHR48111">
    <property type="entry name" value="REGULATOR OF RPOS"/>
    <property type="match status" value="1"/>
</dbReference>
<keyword evidence="3" id="KW-0805">Transcription regulation</keyword>
<evidence type="ECO:0000256" key="1">
    <source>
        <dbReference type="ARBA" id="ARBA00022553"/>
    </source>
</evidence>
<dbReference type="SMART" id="SM00448">
    <property type="entry name" value="REC"/>
    <property type="match status" value="1"/>
</dbReference>
<evidence type="ECO:0000313" key="8">
    <source>
        <dbReference type="EMBL" id="VAW43599.1"/>
    </source>
</evidence>
<evidence type="ECO:0000256" key="5">
    <source>
        <dbReference type="ARBA" id="ARBA00023163"/>
    </source>
</evidence>
<feature type="domain" description="Response regulatory" evidence="6">
    <location>
        <begin position="6"/>
        <end position="120"/>
    </location>
</feature>
<dbReference type="InterPro" id="IPR039420">
    <property type="entry name" value="WalR-like"/>
</dbReference>
<dbReference type="GO" id="GO:0006355">
    <property type="term" value="P:regulation of DNA-templated transcription"/>
    <property type="evidence" value="ECO:0007669"/>
    <property type="project" value="InterPro"/>
</dbReference>
<name>A0A3B0W2S1_9ZZZZ</name>
<dbReference type="Gene3D" id="1.10.10.10">
    <property type="entry name" value="Winged helix-like DNA-binding domain superfamily/Winged helix DNA-binding domain"/>
    <property type="match status" value="1"/>
</dbReference>
<proteinExistence type="predicted"/>
<dbReference type="GO" id="GO:0000976">
    <property type="term" value="F:transcription cis-regulatory region binding"/>
    <property type="evidence" value="ECO:0007669"/>
    <property type="project" value="TreeGrafter"/>
</dbReference>
<dbReference type="PROSITE" id="PS50110">
    <property type="entry name" value="RESPONSE_REGULATORY"/>
    <property type="match status" value="1"/>
</dbReference>
<evidence type="ECO:0000256" key="4">
    <source>
        <dbReference type="ARBA" id="ARBA00023125"/>
    </source>
</evidence>
<protein>
    <recommendedName>
        <fullName evidence="9">Two-component transcriptional response regulator, LuxR family</fullName>
    </recommendedName>
</protein>